<name>A0A6S6T888_9BACT</name>
<dbReference type="EMBL" id="CACVAZ010000098">
    <property type="protein sequence ID" value="CAA6815174.1"/>
    <property type="molecule type" value="Genomic_DNA"/>
</dbReference>
<sequence length="181" mass="21659">MVIIAYEGKSDGEFFDTLLDKYTLNKNEVLYYDFGGKDNLFNINHEHYDEIEKNYLKIITHIFFVVDADNKKDPNPNRGYDASKNALETLIEDLSFEDLTTDYHIMCDENHEGYLESFLLSVLDDKQKKCINEFKVCFKYELTDKWVYNTFYKHHHYPFDFNHPNFNELKQKLKTLFKGTE</sequence>
<accession>A0A6S6T888</accession>
<gene>
    <name evidence="1" type="ORF">HELGO_WM17190</name>
</gene>
<organism evidence="1">
    <name type="scientific">uncultured Sulfurovum sp</name>
    <dbReference type="NCBI Taxonomy" id="269237"/>
    <lineage>
        <taxon>Bacteria</taxon>
        <taxon>Pseudomonadati</taxon>
        <taxon>Campylobacterota</taxon>
        <taxon>Epsilonproteobacteria</taxon>
        <taxon>Campylobacterales</taxon>
        <taxon>Sulfurovaceae</taxon>
        <taxon>Sulfurovum</taxon>
        <taxon>environmental samples</taxon>
    </lineage>
</organism>
<dbReference type="Pfam" id="PF11536">
    <property type="entry name" value="DUF3226"/>
    <property type="match status" value="1"/>
</dbReference>
<reference evidence="1" key="1">
    <citation type="submission" date="2020-01" db="EMBL/GenBank/DDBJ databases">
        <authorList>
            <person name="Meier V. D."/>
            <person name="Meier V D."/>
        </authorList>
    </citation>
    <scope>NUCLEOTIDE SEQUENCE</scope>
    <source>
        <strain evidence="1">HLG_WM_MAG_02</strain>
    </source>
</reference>
<protein>
    <recommendedName>
        <fullName evidence="2">DUF4276 family protein</fullName>
    </recommendedName>
</protein>
<evidence type="ECO:0008006" key="2">
    <source>
        <dbReference type="Google" id="ProtNLM"/>
    </source>
</evidence>
<dbReference type="InterPro" id="IPR024508">
    <property type="entry name" value="DUF3226"/>
</dbReference>
<evidence type="ECO:0000313" key="1">
    <source>
        <dbReference type="EMBL" id="CAA6815174.1"/>
    </source>
</evidence>
<proteinExistence type="predicted"/>
<dbReference type="AlphaFoldDB" id="A0A6S6T888"/>